<organism evidence="4 5">
    <name type="scientific">Dermatophagoides pteronyssinus</name>
    <name type="common">European house dust mite</name>
    <dbReference type="NCBI Taxonomy" id="6956"/>
    <lineage>
        <taxon>Eukaryota</taxon>
        <taxon>Metazoa</taxon>
        <taxon>Ecdysozoa</taxon>
        <taxon>Arthropoda</taxon>
        <taxon>Chelicerata</taxon>
        <taxon>Arachnida</taxon>
        <taxon>Acari</taxon>
        <taxon>Acariformes</taxon>
        <taxon>Sarcoptiformes</taxon>
        <taxon>Astigmata</taxon>
        <taxon>Psoroptidia</taxon>
        <taxon>Analgoidea</taxon>
        <taxon>Pyroglyphidae</taxon>
        <taxon>Dermatophagoidinae</taxon>
        <taxon>Dermatophagoides</taxon>
    </lineage>
</organism>
<feature type="chain" id="PRO_5027634793" evidence="2">
    <location>
        <begin position="24"/>
        <end position="435"/>
    </location>
</feature>
<name>A0A6P6YGQ3_DERPT</name>
<dbReference type="InterPro" id="IPR000945">
    <property type="entry name" value="DBH-like"/>
</dbReference>
<dbReference type="OrthoDB" id="6508104at2759"/>
<proteinExistence type="predicted"/>
<dbReference type="SUPFAM" id="SSF49742">
    <property type="entry name" value="PHM/PNGase F"/>
    <property type="match status" value="1"/>
</dbReference>
<dbReference type="AlphaFoldDB" id="A0A6P6YGQ3"/>
<evidence type="ECO:0000313" key="4">
    <source>
        <dbReference type="Proteomes" id="UP000515146"/>
    </source>
</evidence>
<dbReference type="Gene3D" id="2.60.120.230">
    <property type="match status" value="1"/>
</dbReference>
<keyword evidence="4" id="KW-1185">Reference proteome</keyword>
<dbReference type="InterPro" id="IPR008977">
    <property type="entry name" value="PHM/PNGase_F_dom_sf"/>
</dbReference>
<feature type="domain" description="Copper type II ascorbate-dependent monooxygenase C-terminal" evidence="3">
    <location>
        <begin position="196"/>
        <end position="345"/>
    </location>
</feature>
<evidence type="ECO:0000259" key="3">
    <source>
        <dbReference type="Pfam" id="PF03712"/>
    </source>
</evidence>
<dbReference type="PANTHER" id="PTHR10157:SF23">
    <property type="entry name" value="MOXD1 HOMOLOG 1"/>
    <property type="match status" value="1"/>
</dbReference>
<accession>A0A6P6YGQ3</accession>
<dbReference type="KEGG" id="dpte:113798163"/>
<reference evidence="5" key="1">
    <citation type="submission" date="2025-08" db="UniProtKB">
        <authorList>
            <consortium name="RefSeq"/>
        </authorList>
    </citation>
    <scope>IDENTIFICATION</scope>
    <source>
        <strain evidence="5">Airmid</strain>
    </source>
</reference>
<protein>
    <submittedName>
        <fullName evidence="5">Uncharacterized protein LOC113798163</fullName>
    </submittedName>
</protein>
<evidence type="ECO:0000313" key="5">
    <source>
        <dbReference type="RefSeq" id="XP_027204455.1"/>
    </source>
</evidence>
<keyword evidence="1" id="KW-1015">Disulfide bond</keyword>
<dbReference type="PANTHER" id="PTHR10157">
    <property type="entry name" value="DOPAMINE BETA HYDROXYLASE RELATED"/>
    <property type="match status" value="1"/>
</dbReference>
<feature type="signal peptide" evidence="2">
    <location>
        <begin position="1"/>
        <end position="23"/>
    </location>
</feature>
<gene>
    <name evidence="5" type="primary">LOC113798163</name>
</gene>
<evidence type="ECO:0000256" key="2">
    <source>
        <dbReference type="SAM" id="SignalP"/>
    </source>
</evidence>
<dbReference type="Proteomes" id="UP000515146">
    <property type="component" value="Unplaced"/>
</dbReference>
<dbReference type="InterPro" id="IPR024548">
    <property type="entry name" value="Cu2_monoox_C"/>
</dbReference>
<dbReference type="RefSeq" id="XP_027204455.1">
    <property type="nucleotide sequence ID" value="XM_027348654.1"/>
</dbReference>
<sequence length="435" mass="51022">MVMRSPLIIIISLFIWSLQSIDTLEIWSVYFDETQEFIHTEVNQSDNRLIRQIVNIPFDEDVDDQQQIRYINEIRTYIENPNKIIRMELILCDEINNDDDDQTILEELLFTNENQTKFLCIQRLAAIKWPNIEHNQTLIQYPSNIGIAFNHYQSPEKSLPKQTLLLSIEYSNDFKQIIDQSGFDLYLFDQTEINIEAGIIAIGFVPDSFFFLPPKLNHWSMKGVCKANNCLQNTIENEIQILSVVLGTNHHYLDEINVEIIDQQHKRRQQIFHHKNGQQKTFEMLIETPTVRAMDKIIVECNYINTSNRTVRAGLENGDKNENCLVWLHYYPRIIGMDACLSTHSLATIISLLDIHNLDVSLTRSNGIDLRISDNNHNHGKHKQLNLDEFLNKKDQNQDWNQDKLIRAKYNSIKGKQISKCGWNPMQIDLNRRRR</sequence>
<evidence type="ECO:0000256" key="1">
    <source>
        <dbReference type="ARBA" id="ARBA00023157"/>
    </source>
</evidence>
<keyword evidence="2" id="KW-0732">Signal</keyword>
<dbReference type="InParanoid" id="A0A6P6YGQ3"/>
<dbReference type="Pfam" id="PF03712">
    <property type="entry name" value="Cu2_monoox_C"/>
    <property type="match status" value="1"/>
</dbReference>
<dbReference type="GO" id="GO:0004500">
    <property type="term" value="F:dopamine beta-monooxygenase activity"/>
    <property type="evidence" value="ECO:0007669"/>
    <property type="project" value="InterPro"/>
</dbReference>
<dbReference type="InterPro" id="IPR014784">
    <property type="entry name" value="Cu2_ascorb_mOase-like_C"/>
</dbReference>